<keyword evidence="2" id="KW-0813">Transport</keyword>
<evidence type="ECO:0000256" key="3">
    <source>
        <dbReference type="ARBA" id="ARBA00022475"/>
    </source>
</evidence>
<evidence type="ECO:0000313" key="11">
    <source>
        <dbReference type="Proteomes" id="UP000320496"/>
    </source>
</evidence>
<evidence type="ECO:0000256" key="9">
    <source>
        <dbReference type="SAM" id="Phobius"/>
    </source>
</evidence>
<keyword evidence="4 9" id="KW-0812">Transmembrane</keyword>
<dbReference type="RefSeq" id="WP_145370971.1">
    <property type="nucleotide sequence ID" value="NZ_CP036275.1"/>
</dbReference>
<dbReference type="EMBL" id="CP036275">
    <property type="protein sequence ID" value="QDU39829.1"/>
    <property type="molecule type" value="Genomic_DNA"/>
</dbReference>
<evidence type="ECO:0000256" key="6">
    <source>
        <dbReference type="ARBA" id="ARBA00022989"/>
    </source>
</evidence>
<dbReference type="InterPro" id="IPR038379">
    <property type="entry name" value="SecE_sf"/>
</dbReference>
<comment type="subcellular location">
    <subcellularLocation>
        <location evidence="1">Membrane</location>
    </subcellularLocation>
</comment>
<dbReference type="InterPro" id="IPR001901">
    <property type="entry name" value="Translocase_SecE/Sec61-g"/>
</dbReference>
<dbReference type="PANTHER" id="PTHR33910">
    <property type="entry name" value="PROTEIN TRANSLOCASE SUBUNIT SECE"/>
    <property type="match status" value="1"/>
</dbReference>
<keyword evidence="8 9" id="KW-0472">Membrane</keyword>
<dbReference type="GO" id="GO:0005886">
    <property type="term" value="C:plasma membrane"/>
    <property type="evidence" value="ECO:0007669"/>
    <property type="project" value="TreeGrafter"/>
</dbReference>
<evidence type="ECO:0000256" key="5">
    <source>
        <dbReference type="ARBA" id="ARBA00022927"/>
    </source>
</evidence>
<gene>
    <name evidence="10" type="ORF">Mal4_41820</name>
</gene>
<evidence type="ECO:0000256" key="1">
    <source>
        <dbReference type="ARBA" id="ARBA00004370"/>
    </source>
</evidence>
<organism evidence="10 11">
    <name type="scientific">Maioricimonas rarisocia</name>
    <dbReference type="NCBI Taxonomy" id="2528026"/>
    <lineage>
        <taxon>Bacteria</taxon>
        <taxon>Pseudomonadati</taxon>
        <taxon>Planctomycetota</taxon>
        <taxon>Planctomycetia</taxon>
        <taxon>Planctomycetales</taxon>
        <taxon>Planctomycetaceae</taxon>
        <taxon>Maioricimonas</taxon>
    </lineage>
</organism>
<dbReference type="Gene3D" id="1.20.5.1030">
    <property type="entry name" value="Preprotein translocase secy subunit"/>
    <property type="match status" value="1"/>
</dbReference>
<feature type="transmembrane region" description="Helical" evidence="9">
    <location>
        <begin position="33"/>
        <end position="54"/>
    </location>
</feature>
<dbReference type="KEGG" id="mri:Mal4_41820"/>
<protein>
    <submittedName>
        <fullName evidence="10">Preprotein translocase subunit SecE</fullName>
    </submittedName>
</protein>
<keyword evidence="3" id="KW-1003">Cell membrane</keyword>
<evidence type="ECO:0000256" key="8">
    <source>
        <dbReference type="ARBA" id="ARBA00023136"/>
    </source>
</evidence>
<dbReference type="GO" id="GO:0006605">
    <property type="term" value="P:protein targeting"/>
    <property type="evidence" value="ECO:0007669"/>
    <property type="project" value="InterPro"/>
</dbReference>
<dbReference type="GO" id="GO:0009306">
    <property type="term" value="P:protein secretion"/>
    <property type="evidence" value="ECO:0007669"/>
    <property type="project" value="InterPro"/>
</dbReference>
<feature type="transmembrane region" description="Helical" evidence="9">
    <location>
        <begin position="107"/>
        <end position="128"/>
    </location>
</feature>
<dbReference type="PANTHER" id="PTHR33910:SF1">
    <property type="entry name" value="PROTEIN TRANSLOCASE SUBUNIT SECE"/>
    <property type="match status" value="1"/>
</dbReference>
<dbReference type="Pfam" id="PF00584">
    <property type="entry name" value="SecE"/>
    <property type="match status" value="1"/>
</dbReference>
<dbReference type="NCBIfam" id="TIGR00964">
    <property type="entry name" value="secE_bact"/>
    <property type="match status" value="1"/>
</dbReference>
<dbReference type="InterPro" id="IPR005807">
    <property type="entry name" value="SecE_bac"/>
</dbReference>
<dbReference type="GO" id="GO:0008320">
    <property type="term" value="F:protein transmembrane transporter activity"/>
    <property type="evidence" value="ECO:0007669"/>
    <property type="project" value="InterPro"/>
</dbReference>
<name>A0A517ZBL6_9PLAN</name>
<dbReference type="OrthoDB" id="284370at2"/>
<evidence type="ECO:0000256" key="2">
    <source>
        <dbReference type="ARBA" id="ARBA00022448"/>
    </source>
</evidence>
<sequence>MATARTRGEATFASQLASASLYKRNQGRVVRQVTAAALAVIVLLGCWTMSNTILSEYGRSIRVGIPTALGAIGLWVVYRFVNYPRFADFLISVEAEMDKVSWADRTYLVRATGVVLATMVVLGGYLWLCDMFWLWFFNLIHFLDLESMRPE</sequence>
<evidence type="ECO:0000313" key="10">
    <source>
        <dbReference type="EMBL" id="QDU39829.1"/>
    </source>
</evidence>
<dbReference type="AlphaFoldDB" id="A0A517ZBL6"/>
<keyword evidence="6 9" id="KW-1133">Transmembrane helix</keyword>
<dbReference type="GO" id="GO:0006886">
    <property type="term" value="P:intracellular protein transport"/>
    <property type="evidence" value="ECO:0007669"/>
    <property type="project" value="InterPro"/>
</dbReference>
<feature type="transmembrane region" description="Helical" evidence="9">
    <location>
        <begin position="60"/>
        <end position="81"/>
    </location>
</feature>
<dbReference type="Proteomes" id="UP000320496">
    <property type="component" value="Chromosome"/>
</dbReference>
<evidence type="ECO:0000256" key="4">
    <source>
        <dbReference type="ARBA" id="ARBA00022692"/>
    </source>
</evidence>
<keyword evidence="11" id="KW-1185">Reference proteome</keyword>
<keyword evidence="7" id="KW-0811">Translocation</keyword>
<dbReference type="GO" id="GO:0043952">
    <property type="term" value="P:protein transport by the Sec complex"/>
    <property type="evidence" value="ECO:0007669"/>
    <property type="project" value="TreeGrafter"/>
</dbReference>
<proteinExistence type="predicted"/>
<reference evidence="10 11" key="1">
    <citation type="submission" date="2019-02" db="EMBL/GenBank/DDBJ databases">
        <title>Deep-cultivation of Planctomycetes and their phenomic and genomic characterization uncovers novel biology.</title>
        <authorList>
            <person name="Wiegand S."/>
            <person name="Jogler M."/>
            <person name="Boedeker C."/>
            <person name="Pinto D."/>
            <person name="Vollmers J."/>
            <person name="Rivas-Marin E."/>
            <person name="Kohn T."/>
            <person name="Peeters S.H."/>
            <person name="Heuer A."/>
            <person name="Rast P."/>
            <person name="Oberbeckmann S."/>
            <person name="Bunk B."/>
            <person name="Jeske O."/>
            <person name="Meyerdierks A."/>
            <person name="Storesund J.E."/>
            <person name="Kallscheuer N."/>
            <person name="Luecker S."/>
            <person name="Lage O.M."/>
            <person name="Pohl T."/>
            <person name="Merkel B.J."/>
            <person name="Hornburger P."/>
            <person name="Mueller R.-W."/>
            <person name="Bruemmer F."/>
            <person name="Labrenz M."/>
            <person name="Spormann A.M."/>
            <person name="Op den Camp H."/>
            <person name="Overmann J."/>
            <person name="Amann R."/>
            <person name="Jetten M.S.M."/>
            <person name="Mascher T."/>
            <person name="Medema M.H."/>
            <person name="Devos D.P."/>
            <person name="Kaster A.-K."/>
            <person name="Ovreas L."/>
            <person name="Rohde M."/>
            <person name="Galperin M.Y."/>
            <person name="Jogler C."/>
        </authorList>
    </citation>
    <scope>NUCLEOTIDE SEQUENCE [LARGE SCALE GENOMIC DNA]</scope>
    <source>
        <strain evidence="10 11">Mal4</strain>
    </source>
</reference>
<accession>A0A517ZBL6</accession>
<keyword evidence="5" id="KW-0653">Protein transport</keyword>
<evidence type="ECO:0000256" key="7">
    <source>
        <dbReference type="ARBA" id="ARBA00023010"/>
    </source>
</evidence>